<keyword evidence="1" id="KW-0732">Signal</keyword>
<evidence type="ECO:0000313" key="2">
    <source>
        <dbReference type="EMBL" id="CUO74361.1"/>
    </source>
</evidence>
<feature type="signal peptide" evidence="1">
    <location>
        <begin position="1"/>
        <end position="24"/>
    </location>
</feature>
<name>A0A174HJF5_FLAPL</name>
<feature type="chain" id="PRO_5008023476" evidence="1">
    <location>
        <begin position="25"/>
        <end position="305"/>
    </location>
</feature>
<accession>A0A174HJF5</accession>
<dbReference type="AlphaFoldDB" id="A0A174HJF5"/>
<dbReference type="EMBL" id="CYZT01000157">
    <property type="protein sequence ID" value="CUO74361.1"/>
    <property type="molecule type" value="Genomic_DNA"/>
</dbReference>
<evidence type="ECO:0000256" key="1">
    <source>
        <dbReference type="SAM" id="SignalP"/>
    </source>
</evidence>
<proteinExistence type="predicted"/>
<evidence type="ECO:0000313" key="3">
    <source>
        <dbReference type="Proteomes" id="UP000095746"/>
    </source>
</evidence>
<sequence>MMKKILSFSLSLAFILALSLPAFAASNGPDIPTEPAAYTVTVNEYDVYVDARNTSNEDLQNRGMSEDQIDLIKSDAIENELLEKAALSVDELSKLGYDNNQIAILKNYDGQAIEDAPELRGVFAGMTAKFFKSSASTSSLKVRVFWEWSNAPALAGDPITDLIAMRWQGTNTGGRPLNVAFNSSKSSANVNYYTRDGEYKFNRSVDIVCDSPYDHAYAEIPVSSGEYEDGWTIYAKSGNMYVQVDRTGTDSIKEAAFVFGYGHTVIAISPSLSLPASFGIGFSWGTEKMVEEAIRMDNKGIITEY</sequence>
<gene>
    <name evidence="2" type="ORF">ERS852411_02081</name>
</gene>
<organism evidence="2 3">
    <name type="scientific">Flavonifractor plautii</name>
    <name type="common">Fusobacterium plautii</name>
    <dbReference type="NCBI Taxonomy" id="292800"/>
    <lineage>
        <taxon>Bacteria</taxon>
        <taxon>Bacillati</taxon>
        <taxon>Bacillota</taxon>
        <taxon>Clostridia</taxon>
        <taxon>Eubacteriales</taxon>
        <taxon>Oscillospiraceae</taxon>
        <taxon>Flavonifractor</taxon>
    </lineage>
</organism>
<dbReference type="RefSeq" id="WP_021633333.1">
    <property type="nucleotide sequence ID" value="NZ_CACRUB010000009.1"/>
</dbReference>
<protein>
    <submittedName>
        <fullName evidence="2">Uncharacterized protein</fullName>
    </submittedName>
</protein>
<dbReference type="Proteomes" id="UP000095746">
    <property type="component" value="Unassembled WGS sequence"/>
</dbReference>
<reference evidence="2 3" key="1">
    <citation type="submission" date="2015-09" db="EMBL/GenBank/DDBJ databases">
        <authorList>
            <consortium name="Pathogen Informatics"/>
        </authorList>
    </citation>
    <scope>NUCLEOTIDE SEQUENCE [LARGE SCALE GENOMIC DNA]</scope>
    <source>
        <strain evidence="2 3">2789STDY5608854</strain>
    </source>
</reference>